<sequence>MRSSSPLAARLRFAPRPNAVARPGAARKLVWKAHKPHCGPGKADPFFIEPLSDEEIADLRQRARLPVVKSDPVGISTVEQDLVAASGLPFEYIVEHLTGPVDDPVSLPEKPYLVGLVRSSRFANAATAEASRMSVDSIRNAFVTVVMSCFKRAGLLPVHPHSAPWFTPLNHKLVVVASLTYIWLGFVAGHARDLPIEPVLDKIMVAYELLPVAREQVTKWVHDGFGTGDLRYKRALAMALSSGATVREGRADSAG</sequence>
<proteinExistence type="predicted"/>
<dbReference type="RefSeq" id="XP_018271193.1">
    <property type="nucleotide sequence ID" value="XM_018414255.1"/>
</dbReference>
<accession>A0A194S3P5</accession>
<organism evidence="1 2">
    <name type="scientific">Rhodotorula graminis (strain WP1)</name>
    <dbReference type="NCBI Taxonomy" id="578459"/>
    <lineage>
        <taxon>Eukaryota</taxon>
        <taxon>Fungi</taxon>
        <taxon>Dikarya</taxon>
        <taxon>Basidiomycota</taxon>
        <taxon>Pucciniomycotina</taxon>
        <taxon>Microbotryomycetes</taxon>
        <taxon>Sporidiobolales</taxon>
        <taxon>Sporidiobolaceae</taxon>
        <taxon>Rhodotorula</taxon>
    </lineage>
</organism>
<gene>
    <name evidence="1" type="ORF">RHOBADRAFT_43633</name>
</gene>
<dbReference type="Proteomes" id="UP000053890">
    <property type="component" value="Unassembled WGS sequence"/>
</dbReference>
<evidence type="ECO:0000313" key="2">
    <source>
        <dbReference type="Proteomes" id="UP000053890"/>
    </source>
</evidence>
<name>A0A194S3P5_RHOGW</name>
<dbReference type="OrthoDB" id="407198at2759"/>
<keyword evidence="2" id="KW-1185">Reference proteome</keyword>
<dbReference type="GeneID" id="28974703"/>
<dbReference type="EMBL" id="KQ474078">
    <property type="protein sequence ID" value="KPV75144.1"/>
    <property type="molecule type" value="Genomic_DNA"/>
</dbReference>
<protein>
    <submittedName>
        <fullName evidence="1">Uncharacterized protein</fullName>
    </submittedName>
</protein>
<dbReference type="AlphaFoldDB" id="A0A194S3P5"/>
<dbReference type="STRING" id="578459.A0A194S3P5"/>
<reference evidence="1 2" key="1">
    <citation type="journal article" date="2015" name="Front. Microbiol.">
        <title>Genome sequence of the plant growth promoting endophytic yeast Rhodotorula graminis WP1.</title>
        <authorList>
            <person name="Firrincieli A."/>
            <person name="Otillar R."/>
            <person name="Salamov A."/>
            <person name="Schmutz J."/>
            <person name="Khan Z."/>
            <person name="Redman R.S."/>
            <person name="Fleck N.D."/>
            <person name="Lindquist E."/>
            <person name="Grigoriev I.V."/>
            <person name="Doty S.L."/>
        </authorList>
    </citation>
    <scope>NUCLEOTIDE SEQUENCE [LARGE SCALE GENOMIC DNA]</scope>
    <source>
        <strain evidence="1 2">WP1</strain>
    </source>
</reference>
<evidence type="ECO:0000313" key="1">
    <source>
        <dbReference type="EMBL" id="KPV75144.1"/>
    </source>
</evidence>